<protein>
    <submittedName>
        <fullName evidence="1">Uncharacterized protein</fullName>
    </submittedName>
</protein>
<comment type="caution">
    <text evidence="1">The sequence shown here is derived from an EMBL/GenBank/DDBJ whole genome shotgun (WGS) entry which is preliminary data.</text>
</comment>
<name>A0A8X8B606_BRACI</name>
<evidence type="ECO:0000313" key="1">
    <source>
        <dbReference type="EMBL" id="KAG2322632.1"/>
    </source>
</evidence>
<gene>
    <name evidence="1" type="ORF">Bca52824_015845</name>
</gene>
<sequence>MTLLTVTNNVFKEAPKIYITVFMRATLVDPTQAPEKCEGYDWLNLPTPLLMVKSGFNHF</sequence>
<dbReference type="OrthoDB" id="447842at2759"/>
<dbReference type="AlphaFoldDB" id="A0A8X8B606"/>
<proteinExistence type="predicted"/>
<accession>A0A8X8B606</accession>
<evidence type="ECO:0000313" key="2">
    <source>
        <dbReference type="Proteomes" id="UP000886595"/>
    </source>
</evidence>
<keyword evidence="2" id="KW-1185">Reference proteome</keyword>
<reference evidence="1 2" key="1">
    <citation type="submission" date="2020-02" db="EMBL/GenBank/DDBJ databases">
        <authorList>
            <person name="Ma Q."/>
            <person name="Huang Y."/>
            <person name="Song X."/>
            <person name="Pei D."/>
        </authorList>
    </citation>
    <scope>NUCLEOTIDE SEQUENCE [LARGE SCALE GENOMIC DNA]</scope>
    <source>
        <strain evidence="1">Sxm20200214</strain>
        <tissue evidence="1">Leaf</tissue>
    </source>
</reference>
<dbReference type="Gene3D" id="3.90.79.10">
    <property type="entry name" value="Nucleoside Triphosphate Pyrophosphohydrolase"/>
    <property type="match status" value="1"/>
</dbReference>
<dbReference type="Proteomes" id="UP000886595">
    <property type="component" value="Unassembled WGS sequence"/>
</dbReference>
<organism evidence="1 2">
    <name type="scientific">Brassica carinata</name>
    <name type="common">Ethiopian mustard</name>
    <name type="synonym">Abyssinian cabbage</name>
    <dbReference type="NCBI Taxonomy" id="52824"/>
    <lineage>
        <taxon>Eukaryota</taxon>
        <taxon>Viridiplantae</taxon>
        <taxon>Streptophyta</taxon>
        <taxon>Embryophyta</taxon>
        <taxon>Tracheophyta</taxon>
        <taxon>Spermatophyta</taxon>
        <taxon>Magnoliopsida</taxon>
        <taxon>eudicotyledons</taxon>
        <taxon>Gunneridae</taxon>
        <taxon>Pentapetalae</taxon>
        <taxon>rosids</taxon>
        <taxon>malvids</taxon>
        <taxon>Brassicales</taxon>
        <taxon>Brassicaceae</taxon>
        <taxon>Brassiceae</taxon>
        <taxon>Brassica</taxon>
    </lineage>
</organism>
<dbReference type="EMBL" id="JAAMPC010000003">
    <property type="protein sequence ID" value="KAG2322632.1"/>
    <property type="molecule type" value="Genomic_DNA"/>
</dbReference>